<keyword evidence="1" id="KW-0547">Nucleotide-binding</keyword>
<dbReference type="InterPro" id="IPR027417">
    <property type="entry name" value="P-loop_NTPase"/>
</dbReference>
<feature type="region of interest" description="Disordered" evidence="5">
    <location>
        <begin position="239"/>
        <end position="287"/>
    </location>
</feature>
<evidence type="ECO:0000256" key="2">
    <source>
        <dbReference type="ARBA" id="ARBA00022801"/>
    </source>
</evidence>
<name>A0AAD3HP07_9CHLO</name>
<feature type="compositionally biased region" description="Basic and acidic residues" evidence="5">
    <location>
        <begin position="247"/>
        <end position="266"/>
    </location>
</feature>
<comment type="caution">
    <text evidence="7">The sequence shown here is derived from an EMBL/GenBank/DDBJ whole genome shotgun (WGS) entry which is preliminary data.</text>
</comment>
<evidence type="ECO:0000313" key="7">
    <source>
        <dbReference type="EMBL" id="GFR47330.1"/>
    </source>
</evidence>
<dbReference type="PANTHER" id="PTHR11070:SF2">
    <property type="entry name" value="ATP-DEPENDENT DNA HELICASE SRS2"/>
    <property type="match status" value="1"/>
</dbReference>
<keyword evidence="8" id="KW-1185">Reference proteome</keyword>
<dbReference type="GO" id="GO:0043138">
    <property type="term" value="F:3'-5' DNA helicase activity"/>
    <property type="evidence" value="ECO:0007669"/>
    <property type="project" value="TreeGrafter"/>
</dbReference>
<feature type="compositionally biased region" description="Low complexity" evidence="5">
    <location>
        <begin position="139"/>
        <end position="152"/>
    </location>
</feature>
<dbReference type="Proteomes" id="UP001054857">
    <property type="component" value="Unassembled WGS sequence"/>
</dbReference>
<dbReference type="Pfam" id="PF13361">
    <property type="entry name" value="UvrD_C"/>
    <property type="match status" value="1"/>
</dbReference>
<feature type="domain" description="UvrD-like helicase C-terminal" evidence="6">
    <location>
        <begin position="154"/>
        <end position="235"/>
    </location>
</feature>
<dbReference type="GO" id="GO:0016787">
    <property type="term" value="F:hydrolase activity"/>
    <property type="evidence" value="ECO:0007669"/>
    <property type="project" value="UniProtKB-KW"/>
</dbReference>
<feature type="compositionally biased region" description="Low complexity" evidence="5">
    <location>
        <begin position="268"/>
        <end position="280"/>
    </location>
</feature>
<feature type="region of interest" description="Disordered" evidence="5">
    <location>
        <begin position="132"/>
        <end position="152"/>
    </location>
</feature>
<accession>A0AAD3HP07</accession>
<feature type="non-terminal residue" evidence="7">
    <location>
        <position position="362"/>
    </location>
</feature>
<dbReference type="GO" id="GO:0000725">
    <property type="term" value="P:recombinational repair"/>
    <property type="evidence" value="ECO:0007669"/>
    <property type="project" value="TreeGrafter"/>
</dbReference>
<dbReference type="Gene3D" id="3.40.50.300">
    <property type="entry name" value="P-loop containing nucleotide triphosphate hydrolases"/>
    <property type="match status" value="1"/>
</dbReference>
<dbReference type="Gene3D" id="1.10.486.10">
    <property type="entry name" value="PCRA, domain 4"/>
    <property type="match status" value="1"/>
</dbReference>
<evidence type="ECO:0000256" key="1">
    <source>
        <dbReference type="ARBA" id="ARBA00022741"/>
    </source>
</evidence>
<dbReference type="InterPro" id="IPR000212">
    <property type="entry name" value="DNA_helicase_UvrD/REP"/>
</dbReference>
<proteinExistence type="predicted"/>
<keyword evidence="2" id="KW-0378">Hydrolase</keyword>
<protein>
    <recommendedName>
        <fullName evidence="6">UvrD-like helicase C-terminal domain-containing protein</fullName>
    </recommendedName>
</protein>
<organism evidence="7 8">
    <name type="scientific">Astrephomene gubernaculifera</name>
    <dbReference type="NCBI Taxonomy" id="47775"/>
    <lineage>
        <taxon>Eukaryota</taxon>
        <taxon>Viridiplantae</taxon>
        <taxon>Chlorophyta</taxon>
        <taxon>core chlorophytes</taxon>
        <taxon>Chlorophyceae</taxon>
        <taxon>CS clade</taxon>
        <taxon>Chlamydomonadales</taxon>
        <taxon>Astrephomenaceae</taxon>
        <taxon>Astrephomene</taxon>
    </lineage>
</organism>
<dbReference type="GO" id="GO:0005634">
    <property type="term" value="C:nucleus"/>
    <property type="evidence" value="ECO:0007669"/>
    <property type="project" value="TreeGrafter"/>
</dbReference>
<feature type="region of interest" description="Disordered" evidence="5">
    <location>
        <begin position="321"/>
        <end position="362"/>
    </location>
</feature>
<keyword evidence="3" id="KW-0347">Helicase</keyword>
<evidence type="ECO:0000256" key="4">
    <source>
        <dbReference type="ARBA" id="ARBA00022840"/>
    </source>
</evidence>
<evidence type="ECO:0000256" key="3">
    <source>
        <dbReference type="ARBA" id="ARBA00022806"/>
    </source>
</evidence>
<keyword evidence="4" id="KW-0067">ATP-binding</keyword>
<dbReference type="InterPro" id="IPR014017">
    <property type="entry name" value="DNA_helicase_UvrD-like_C"/>
</dbReference>
<dbReference type="SUPFAM" id="SSF52540">
    <property type="entry name" value="P-loop containing nucleoside triphosphate hydrolases"/>
    <property type="match status" value="1"/>
</dbReference>
<evidence type="ECO:0000259" key="6">
    <source>
        <dbReference type="Pfam" id="PF13361"/>
    </source>
</evidence>
<reference evidence="7 8" key="1">
    <citation type="journal article" date="2021" name="Sci. Rep.">
        <title>Genome sequencing of the multicellular alga Astrephomene provides insights into convergent evolution of germ-soma differentiation.</title>
        <authorList>
            <person name="Yamashita S."/>
            <person name="Yamamoto K."/>
            <person name="Matsuzaki R."/>
            <person name="Suzuki S."/>
            <person name="Yamaguchi H."/>
            <person name="Hirooka S."/>
            <person name="Minakuchi Y."/>
            <person name="Miyagishima S."/>
            <person name="Kawachi M."/>
            <person name="Toyoda A."/>
            <person name="Nozaki H."/>
        </authorList>
    </citation>
    <scope>NUCLEOTIDE SEQUENCE [LARGE SCALE GENOMIC DNA]</scope>
    <source>
        <strain evidence="7 8">NIES-4017</strain>
    </source>
</reference>
<dbReference type="EMBL" id="BMAR01000017">
    <property type="protein sequence ID" value="GFR47330.1"/>
    <property type="molecule type" value="Genomic_DNA"/>
</dbReference>
<dbReference type="AlphaFoldDB" id="A0AAD3HP07"/>
<dbReference type="GO" id="GO:0003677">
    <property type="term" value="F:DNA binding"/>
    <property type="evidence" value="ECO:0007669"/>
    <property type="project" value="InterPro"/>
</dbReference>
<feature type="non-terminal residue" evidence="7">
    <location>
        <position position="1"/>
    </location>
</feature>
<sequence>NESFPAPLAPPPPPELCAQLGLQAGEAEYDAVVFLRDLVVLLQVAQHAGFTAEDLVTAVIRSTGYEAWMELELGARKDLAEEQGQLRELVWAAEQFGARWGAGEVGEVKAGEGVLQALAAYIGPLLDGAEGARKRSEADPSPSSSSASASASLPPDCVRLLTLHGAKGLEFPAVFVAGCEEGLLPYCGPAGGAAGGRGGGGGGGWGGSALQVEEERRLLFVGATRAMDQLYLTWAATRAANRQRHREQREQQRGRERGRAAARDPDGEAGAVAAAATAAPAERRGAARRQRHLSPFLLDLLQELQREGRVVEAAPDAAGCISGWQGQQQQGEGQGEGQGQHHTPPPPPLLLYHDTTGKHPLS</sequence>
<evidence type="ECO:0000256" key="5">
    <source>
        <dbReference type="SAM" id="MobiDB-lite"/>
    </source>
</evidence>
<gene>
    <name evidence="7" type="ORF">Agub_g9021</name>
</gene>
<evidence type="ECO:0000313" key="8">
    <source>
        <dbReference type="Proteomes" id="UP001054857"/>
    </source>
</evidence>
<dbReference type="PANTHER" id="PTHR11070">
    <property type="entry name" value="UVRD / RECB / PCRA DNA HELICASE FAMILY MEMBER"/>
    <property type="match status" value="1"/>
</dbReference>
<dbReference type="GO" id="GO:0005524">
    <property type="term" value="F:ATP binding"/>
    <property type="evidence" value="ECO:0007669"/>
    <property type="project" value="UniProtKB-KW"/>
</dbReference>